<accession>A0A1V4T0A2</accession>
<name>A0A1V4T0A2_9CLOT</name>
<reference evidence="1 2" key="1">
    <citation type="submission" date="2016-02" db="EMBL/GenBank/DDBJ databases">
        <title>Genome sequence of Clostridium thermobutyricum DSM 4928.</title>
        <authorList>
            <person name="Poehlein A."/>
            <person name="Daniel R."/>
        </authorList>
    </citation>
    <scope>NUCLEOTIDE SEQUENCE [LARGE SCALE GENOMIC DNA]</scope>
    <source>
        <strain evidence="1 2">DSM 4928</strain>
    </source>
</reference>
<evidence type="ECO:0000313" key="2">
    <source>
        <dbReference type="Proteomes" id="UP000191448"/>
    </source>
</evidence>
<gene>
    <name evidence="1" type="ORF">CLTHE_02170</name>
</gene>
<protein>
    <recommendedName>
        <fullName evidence="3">DUF488 domain-containing protein</fullName>
    </recommendedName>
</protein>
<dbReference type="InterPro" id="IPR007438">
    <property type="entry name" value="DUF488"/>
</dbReference>
<dbReference type="PANTHER" id="PTHR39337">
    <property type="entry name" value="BLR5642 PROTEIN"/>
    <property type="match status" value="1"/>
</dbReference>
<proteinExistence type="predicted"/>
<evidence type="ECO:0000313" key="1">
    <source>
        <dbReference type="EMBL" id="OPX50916.1"/>
    </source>
</evidence>
<evidence type="ECO:0008006" key="3">
    <source>
        <dbReference type="Google" id="ProtNLM"/>
    </source>
</evidence>
<dbReference type="RefSeq" id="WP_143324004.1">
    <property type="nucleotide sequence ID" value="NZ_LTAY01000010.1"/>
</dbReference>
<dbReference type="EMBL" id="LTAY01000010">
    <property type="protein sequence ID" value="OPX50916.1"/>
    <property type="molecule type" value="Genomic_DNA"/>
</dbReference>
<dbReference type="Pfam" id="PF04343">
    <property type="entry name" value="DUF488"/>
    <property type="match status" value="1"/>
</dbReference>
<comment type="caution">
    <text evidence="1">The sequence shown here is derived from an EMBL/GenBank/DDBJ whole genome shotgun (WGS) entry which is preliminary data.</text>
</comment>
<sequence>MDRRVIYTIGHSNYSLETLNGMIKKYNIDVIVDVRGTPYSKYNIQYNLNVIRENLKQFGLSYIYMGKEFGAQRGKREYYINEGYADFKKVVKDDMFKKGIERLKDGCDKGYKICLLGAKQNPIECHRFALVALALEKEGFEVKNIVHSGEIKSNYELEEELIDRYFDRNDINFYSILDGEKSREEYLNESIEKMNREIGFRLEKLKEKGYKL</sequence>
<dbReference type="AlphaFoldDB" id="A0A1V4T0A2"/>
<organism evidence="1 2">
    <name type="scientific">Clostridium thermobutyricum DSM 4928</name>
    <dbReference type="NCBI Taxonomy" id="1121339"/>
    <lineage>
        <taxon>Bacteria</taxon>
        <taxon>Bacillati</taxon>
        <taxon>Bacillota</taxon>
        <taxon>Clostridia</taxon>
        <taxon>Eubacteriales</taxon>
        <taxon>Clostridiaceae</taxon>
        <taxon>Clostridium</taxon>
    </lineage>
</organism>
<dbReference type="PANTHER" id="PTHR39337:SF1">
    <property type="entry name" value="BLR5642 PROTEIN"/>
    <property type="match status" value="1"/>
</dbReference>
<dbReference type="OrthoDB" id="9789109at2"/>
<dbReference type="Proteomes" id="UP000191448">
    <property type="component" value="Unassembled WGS sequence"/>
</dbReference>